<gene>
    <name evidence="10" type="ORF">CANTEDRAFT_112567</name>
</gene>
<keyword evidence="3" id="KW-0698">rRNA processing</keyword>
<comment type="function">
    <text evidence="5">Involved in rRNA-processing and ribosome biogenesis.</text>
</comment>
<dbReference type="RefSeq" id="XP_006684717.1">
    <property type="nucleotide sequence ID" value="XM_006684654.1"/>
</dbReference>
<proteinExistence type="inferred from homology"/>
<reference evidence="10 11" key="1">
    <citation type="journal article" date="2011" name="Proc. Natl. Acad. Sci. U.S.A.">
        <title>Comparative genomics of xylose-fermenting fungi for enhanced biofuel production.</title>
        <authorList>
            <person name="Wohlbach D.J."/>
            <person name="Kuo A."/>
            <person name="Sato T.K."/>
            <person name="Potts K.M."/>
            <person name="Salamov A.A."/>
            <person name="LaButti K.M."/>
            <person name="Sun H."/>
            <person name="Clum A."/>
            <person name="Pangilinan J.L."/>
            <person name="Lindquist E.A."/>
            <person name="Lucas S."/>
            <person name="Lapidus A."/>
            <person name="Jin M."/>
            <person name="Gunawan C."/>
            <person name="Balan V."/>
            <person name="Dale B.E."/>
            <person name="Jeffries T.W."/>
            <person name="Zinkel R."/>
            <person name="Barry K.W."/>
            <person name="Grigoriev I.V."/>
            <person name="Gasch A.P."/>
        </authorList>
    </citation>
    <scope>NUCLEOTIDE SEQUENCE [LARGE SCALE GENOMIC DNA]</scope>
    <source>
        <strain evidence="11">ATCC 10573 / BCRC 21748 / CBS 615 / JCM 9827 / NBRC 10315 / NRRL Y-1498 / VKM Y-70</strain>
    </source>
</reference>
<evidence type="ECO:0000256" key="1">
    <source>
        <dbReference type="ARBA" id="ARBA00004604"/>
    </source>
</evidence>
<evidence type="ECO:0000256" key="6">
    <source>
        <dbReference type="ARBA" id="ARBA00038503"/>
    </source>
</evidence>
<comment type="similarity">
    <text evidence="6">Belongs to the UTP23/FCF1 family. UTP23 subfamily.</text>
</comment>
<dbReference type="FunFam" id="3.40.50.1010:FF:000006">
    <property type="entry name" value="rRNA-processing protein UTP23 homolog"/>
    <property type="match status" value="1"/>
</dbReference>
<dbReference type="CDD" id="cd09865">
    <property type="entry name" value="PIN_ScUtp23p-like"/>
    <property type="match status" value="1"/>
</dbReference>
<evidence type="ECO:0000313" key="11">
    <source>
        <dbReference type="Proteomes" id="UP000000707"/>
    </source>
</evidence>
<dbReference type="InterPro" id="IPR057776">
    <property type="entry name" value="UTP23_sensor"/>
</dbReference>
<feature type="compositionally biased region" description="Basic and acidic residues" evidence="8">
    <location>
        <begin position="215"/>
        <end position="226"/>
    </location>
</feature>
<evidence type="ECO:0000256" key="7">
    <source>
        <dbReference type="ARBA" id="ARBA00076388"/>
    </source>
</evidence>
<dbReference type="HOGENOM" id="CLU_053567_1_0_1"/>
<name>G3AXV7_CANTC</name>
<dbReference type="SUPFAM" id="SSF88723">
    <property type="entry name" value="PIN domain-like"/>
    <property type="match status" value="1"/>
</dbReference>
<accession>G3AXV7</accession>
<dbReference type="Gene3D" id="3.40.50.1010">
    <property type="entry name" value="5'-nuclease"/>
    <property type="match status" value="1"/>
</dbReference>
<evidence type="ECO:0000256" key="3">
    <source>
        <dbReference type="ARBA" id="ARBA00022552"/>
    </source>
</evidence>
<dbReference type="EMBL" id="GL996512">
    <property type="protein sequence ID" value="EGV66143.1"/>
    <property type="molecule type" value="Genomic_DNA"/>
</dbReference>
<dbReference type="eggNOG" id="KOG3164">
    <property type="taxonomic scope" value="Eukaryota"/>
</dbReference>
<dbReference type="STRING" id="590646.G3AXV7"/>
<evidence type="ECO:0000256" key="5">
    <source>
        <dbReference type="ARBA" id="ARBA00037300"/>
    </source>
</evidence>
<dbReference type="Pfam" id="PF04900">
    <property type="entry name" value="Fcf1"/>
    <property type="match status" value="1"/>
</dbReference>
<dbReference type="Proteomes" id="UP000000707">
    <property type="component" value="Unassembled WGS sequence"/>
</dbReference>
<evidence type="ECO:0000259" key="9">
    <source>
        <dbReference type="Pfam" id="PF24779"/>
    </source>
</evidence>
<evidence type="ECO:0000256" key="4">
    <source>
        <dbReference type="ARBA" id="ARBA00023242"/>
    </source>
</evidence>
<feature type="domain" description="UTP23 sensor motif region" evidence="9">
    <location>
        <begin position="197"/>
        <end position="215"/>
    </location>
</feature>
<dbReference type="InterPro" id="IPR029060">
    <property type="entry name" value="PIN-like_dom_sf"/>
</dbReference>
<dbReference type="PANTHER" id="PTHR12416">
    <property type="entry name" value="RRNA-PROCESSING PROTEIN UTP23 HOMOLOG"/>
    <property type="match status" value="1"/>
</dbReference>
<dbReference type="InterPro" id="IPR006984">
    <property type="entry name" value="Fcf1/UTP23"/>
</dbReference>
<dbReference type="GeneID" id="18246586"/>
<comment type="subcellular location">
    <subcellularLocation>
        <location evidence="1">Nucleus</location>
        <location evidence="1">Nucleolus</location>
    </subcellularLocation>
</comment>
<keyword evidence="11" id="KW-1185">Reference proteome</keyword>
<organism evidence="11">
    <name type="scientific">Candida tenuis (strain ATCC 10573 / BCRC 21748 / CBS 615 / JCM 9827 / NBRC 10315 / NRRL Y-1498 / VKM Y-70)</name>
    <name type="common">Yeast</name>
    <name type="synonym">Yamadazyma tenuis</name>
    <dbReference type="NCBI Taxonomy" id="590646"/>
    <lineage>
        <taxon>Eukaryota</taxon>
        <taxon>Fungi</taxon>
        <taxon>Dikarya</taxon>
        <taxon>Ascomycota</taxon>
        <taxon>Saccharomycotina</taxon>
        <taxon>Pichiomycetes</taxon>
        <taxon>Debaryomycetaceae</taxon>
        <taxon>Yamadazyma</taxon>
    </lineage>
</organism>
<evidence type="ECO:0000256" key="2">
    <source>
        <dbReference type="ARBA" id="ARBA00022517"/>
    </source>
</evidence>
<evidence type="ECO:0000313" key="10">
    <source>
        <dbReference type="EMBL" id="EGV66143.1"/>
    </source>
</evidence>
<dbReference type="KEGG" id="cten:18246586"/>
<feature type="region of interest" description="Disordered" evidence="8">
    <location>
        <begin position="176"/>
        <end position="258"/>
    </location>
</feature>
<protein>
    <recommendedName>
        <fullName evidence="7">U three protein 23</fullName>
    </recommendedName>
</protein>
<keyword evidence="4" id="KW-0539">Nucleus</keyword>
<keyword evidence="2" id="KW-0690">Ribosome biogenesis</keyword>
<dbReference type="GO" id="GO:0032040">
    <property type="term" value="C:small-subunit processome"/>
    <property type="evidence" value="ECO:0007669"/>
    <property type="project" value="InterPro"/>
</dbReference>
<dbReference type="AlphaFoldDB" id="G3AXV7"/>
<dbReference type="GO" id="GO:0006364">
    <property type="term" value="P:rRNA processing"/>
    <property type="evidence" value="ECO:0007669"/>
    <property type="project" value="UniProtKB-KW"/>
</dbReference>
<sequence length="258" mass="29210">MRQKRAKSYKKQMNVYVHAFKFREPFQVIVDDEIVTTSDKASFNLPRGLSRTIQGEVKPMITQCCMQALYKTNNQSAIDLAKTFERRRCNHPPSDPLTPVECIKSITLPDNKFKYVIATQHVELRNRMRTVPGVPFVFMKNSVMVMDSISSASLRYAEKLESSKLTGGLNDVKVGTKRDLEEEEDGEENKSVKPVVKKKKGPKGPNPLSVKKKKSKEDEKVSEKVTKTRRKRKHTRKEEKSGDGEENSSDDGGAGSDD</sequence>
<dbReference type="Pfam" id="PF24779">
    <property type="entry name" value="UTP23_sensor"/>
    <property type="match status" value="1"/>
</dbReference>
<evidence type="ECO:0000256" key="8">
    <source>
        <dbReference type="SAM" id="MobiDB-lite"/>
    </source>
</evidence>
<dbReference type="OrthoDB" id="25675at2759"/>